<reference evidence="1" key="1">
    <citation type="submission" date="2014-12" db="EMBL/GenBank/DDBJ databases">
        <title>Insight into the proteome of Arion vulgaris.</title>
        <authorList>
            <person name="Aradska J."/>
            <person name="Bulat T."/>
            <person name="Smidak R."/>
            <person name="Sarate P."/>
            <person name="Gangsoo J."/>
            <person name="Sialana F."/>
            <person name="Bilban M."/>
            <person name="Lubec G."/>
        </authorList>
    </citation>
    <scope>NUCLEOTIDE SEQUENCE</scope>
    <source>
        <tissue evidence="1">Skin</tissue>
    </source>
</reference>
<accession>A0A0B6ZLQ0</accession>
<sequence>MKIKSRRKEVTTDHENGFKQQRVYHAFSTFMQQAHTSGTRNQATCLFHFI</sequence>
<proteinExistence type="predicted"/>
<gene>
    <name evidence="1" type="primary">ORF67828</name>
</gene>
<dbReference type="EMBL" id="HACG01021941">
    <property type="protein sequence ID" value="CEK68806.1"/>
    <property type="molecule type" value="Transcribed_RNA"/>
</dbReference>
<name>A0A0B6ZLQ0_9EUPU</name>
<organism evidence="1">
    <name type="scientific">Arion vulgaris</name>
    <dbReference type="NCBI Taxonomy" id="1028688"/>
    <lineage>
        <taxon>Eukaryota</taxon>
        <taxon>Metazoa</taxon>
        <taxon>Spiralia</taxon>
        <taxon>Lophotrochozoa</taxon>
        <taxon>Mollusca</taxon>
        <taxon>Gastropoda</taxon>
        <taxon>Heterobranchia</taxon>
        <taxon>Euthyneura</taxon>
        <taxon>Panpulmonata</taxon>
        <taxon>Eupulmonata</taxon>
        <taxon>Stylommatophora</taxon>
        <taxon>Helicina</taxon>
        <taxon>Arionoidea</taxon>
        <taxon>Arionidae</taxon>
        <taxon>Arion</taxon>
    </lineage>
</organism>
<evidence type="ECO:0000313" key="1">
    <source>
        <dbReference type="EMBL" id="CEK68806.1"/>
    </source>
</evidence>
<protein>
    <submittedName>
        <fullName evidence="1">Uncharacterized protein</fullName>
    </submittedName>
</protein>
<dbReference type="AlphaFoldDB" id="A0A0B6ZLQ0"/>